<feature type="compositionally biased region" description="Low complexity" evidence="16">
    <location>
        <begin position="266"/>
        <end position="275"/>
    </location>
</feature>
<evidence type="ECO:0000256" key="5">
    <source>
        <dbReference type="ARBA" id="ARBA00020536"/>
    </source>
</evidence>
<dbReference type="OMA" id="MYQNQFP"/>
<protein>
    <recommendedName>
        <fullName evidence="5">RNA polymerase II degradation factor 1</fullName>
    </recommendedName>
</protein>
<evidence type="ECO:0000259" key="17">
    <source>
        <dbReference type="Pfam" id="PF02845"/>
    </source>
</evidence>
<keyword evidence="9" id="KW-0227">DNA damage</keyword>
<dbReference type="KEGG" id="plj:28885863"/>
<feature type="region of interest" description="Disordered" evidence="16">
    <location>
        <begin position="384"/>
        <end position="403"/>
    </location>
</feature>
<dbReference type="InterPro" id="IPR003892">
    <property type="entry name" value="CUE"/>
</dbReference>
<dbReference type="Proteomes" id="UP000078340">
    <property type="component" value="Unassembled WGS sequence"/>
</dbReference>
<keyword evidence="15" id="KW-0539">Nucleus</keyword>
<evidence type="ECO:0000256" key="1">
    <source>
        <dbReference type="ARBA" id="ARBA00004123"/>
    </source>
</evidence>
<dbReference type="InterPro" id="IPR009060">
    <property type="entry name" value="UBA-like_sf"/>
</dbReference>
<feature type="compositionally biased region" description="Polar residues" evidence="16">
    <location>
        <begin position="351"/>
        <end position="361"/>
    </location>
</feature>
<dbReference type="GO" id="GO:0006281">
    <property type="term" value="P:DNA repair"/>
    <property type="evidence" value="ECO:0007669"/>
    <property type="project" value="UniProtKB-KW"/>
</dbReference>
<evidence type="ECO:0000313" key="19">
    <source>
        <dbReference type="Proteomes" id="UP000078340"/>
    </source>
</evidence>
<feature type="region of interest" description="Disordered" evidence="16">
    <location>
        <begin position="422"/>
        <end position="697"/>
    </location>
</feature>
<dbReference type="GO" id="GO:0005737">
    <property type="term" value="C:cytoplasm"/>
    <property type="evidence" value="ECO:0007669"/>
    <property type="project" value="UniProtKB-SubCell"/>
</dbReference>
<dbReference type="GO" id="GO:0003677">
    <property type="term" value="F:DNA binding"/>
    <property type="evidence" value="ECO:0007669"/>
    <property type="project" value="UniProtKB-KW"/>
</dbReference>
<feature type="compositionally biased region" description="Low complexity" evidence="16">
    <location>
        <begin position="138"/>
        <end position="150"/>
    </location>
</feature>
<keyword evidence="10" id="KW-0833">Ubl conjugation pathway</keyword>
<feature type="domain" description="CUE" evidence="17">
    <location>
        <begin position="67"/>
        <end position="103"/>
    </location>
</feature>
<dbReference type="PANTHER" id="PTHR16308:SF13">
    <property type="entry name" value="PROTEIN LINGERER"/>
    <property type="match status" value="1"/>
</dbReference>
<dbReference type="CDD" id="cd14368">
    <property type="entry name" value="CUE_DEF1_like"/>
    <property type="match status" value="1"/>
</dbReference>
<feature type="compositionally biased region" description="Gly residues" evidence="16">
    <location>
        <begin position="14"/>
        <end position="27"/>
    </location>
</feature>
<keyword evidence="8" id="KW-0597">Phosphoprotein</keyword>
<dbReference type="RefSeq" id="XP_018180711.1">
    <property type="nucleotide sequence ID" value="XM_018320814.1"/>
</dbReference>
<evidence type="ECO:0000256" key="8">
    <source>
        <dbReference type="ARBA" id="ARBA00022553"/>
    </source>
</evidence>
<dbReference type="InterPro" id="IPR051833">
    <property type="entry name" value="TC-DDR_regulator"/>
</dbReference>
<dbReference type="GO" id="GO:0000781">
    <property type="term" value="C:chromosome, telomeric region"/>
    <property type="evidence" value="ECO:0007669"/>
    <property type="project" value="UniProtKB-SubCell"/>
</dbReference>
<evidence type="ECO:0000256" key="9">
    <source>
        <dbReference type="ARBA" id="ARBA00022763"/>
    </source>
</evidence>
<dbReference type="PANTHER" id="PTHR16308">
    <property type="entry name" value="UBIQUITIN ASSOCIATED PROTEIN 2-LIKE/LINGERER"/>
    <property type="match status" value="1"/>
</dbReference>
<dbReference type="AlphaFoldDB" id="A0A179HQ61"/>
<dbReference type="GeneID" id="28885863"/>
<keyword evidence="7" id="KW-0963">Cytoplasm</keyword>
<feature type="compositionally biased region" description="Low complexity" evidence="16">
    <location>
        <begin position="334"/>
        <end position="343"/>
    </location>
</feature>
<dbReference type="SUPFAM" id="SSF46934">
    <property type="entry name" value="UBA-like"/>
    <property type="match status" value="1"/>
</dbReference>
<evidence type="ECO:0000256" key="15">
    <source>
        <dbReference type="ARBA" id="ARBA00023242"/>
    </source>
</evidence>
<dbReference type="GO" id="GO:0043130">
    <property type="term" value="F:ubiquitin binding"/>
    <property type="evidence" value="ECO:0007669"/>
    <property type="project" value="InterPro"/>
</dbReference>
<comment type="subcellular location">
    <subcellularLocation>
        <location evidence="3">Chromosome</location>
        <location evidence="3">Telomere</location>
    </subcellularLocation>
    <subcellularLocation>
        <location evidence="2">Cytoplasm</location>
    </subcellularLocation>
    <subcellularLocation>
        <location evidence="1">Nucleus</location>
    </subcellularLocation>
</comment>
<organism evidence="18 19">
    <name type="scientific">Purpureocillium lilacinum</name>
    <name type="common">Paecilomyces lilacinus</name>
    <dbReference type="NCBI Taxonomy" id="33203"/>
    <lineage>
        <taxon>Eukaryota</taxon>
        <taxon>Fungi</taxon>
        <taxon>Dikarya</taxon>
        <taxon>Ascomycota</taxon>
        <taxon>Pezizomycotina</taxon>
        <taxon>Sordariomycetes</taxon>
        <taxon>Hypocreomycetidae</taxon>
        <taxon>Hypocreales</taxon>
        <taxon>Ophiocordycipitaceae</taxon>
        <taxon>Purpureocillium</taxon>
    </lineage>
</organism>
<evidence type="ECO:0000256" key="3">
    <source>
        <dbReference type="ARBA" id="ARBA00004574"/>
    </source>
</evidence>
<proteinExistence type="inferred from homology"/>
<evidence type="ECO:0000256" key="12">
    <source>
        <dbReference type="ARBA" id="ARBA00022895"/>
    </source>
</evidence>
<feature type="compositionally biased region" description="Low complexity" evidence="16">
    <location>
        <begin position="1"/>
        <end position="13"/>
    </location>
</feature>
<keyword evidence="11" id="KW-0832">Ubl conjugation</keyword>
<feature type="compositionally biased region" description="Polar residues" evidence="16">
    <location>
        <begin position="617"/>
        <end position="628"/>
    </location>
</feature>
<feature type="compositionally biased region" description="Acidic residues" evidence="16">
    <location>
        <begin position="429"/>
        <end position="439"/>
    </location>
</feature>
<feature type="compositionally biased region" description="Polar residues" evidence="16">
    <location>
        <begin position="568"/>
        <end position="581"/>
    </location>
</feature>
<evidence type="ECO:0000256" key="2">
    <source>
        <dbReference type="ARBA" id="ARBA00004496"/>
    </source>
</evidence>
<feature type="compositionally biased region" description="Low complexity" evidence="16">
    <location>
        <begin position="797"/>
        <end position="811"/>
    </location>
</feature>
<name>A0A179HQ61_PURLI</name>
<gene>
    <name evidence="18" type="ORF">VFPFJ_03732</name>
</gene>
<feature type="region of interest" description="Disordered" evidence="16">
    <location>
        <begin position="102"/>
        <end position="378"/>
    </location>
</feature>
<feature type="compositionally biased region" description="Low complexity" evidence="16">
    <location>
        <begin position="583"/>
        <end position="597"/>
    </location>
</feature>
<dbReference type="GO" id="GO:0005634">
    <property type="term" value="C:nucleus"/>
    <property type="evidence" value="ECO:0007669"/>
    <property type="project" value="UniProtKB-SubCell"/>
</dbReference>
<dbReference type="EMBL" id="LSBI01000003">
    <property type="protein sequence ID" value="OAQ91992.1"/>
    <property type="molecule type" value="Genomic_DNA"/>
</dbReference>
<feature type="compositionally biased region" description="Polar residues" evidence="16">
    <location>
        <begin position="124"/>
        <end position="137"/>
    </location>
</feature>
<feature type="compositionally biased region" description="Low complexity" evidence="16">
    <location>
        <begin position="547"/>
        <end position="567"/>
    </location>
</feature>
<evidence type="ECO:0000256" key="10">
    <source>
        <dbReference type="ARBA" id="ARBA00022786"/>
    </source>
</evidence>
<evidence type="ECO:0000256" key="14">
    <source>
        <dbReference type="ARBA" id="ARBA00023204"/>
    </source>
</evidence>
<feature type="compositionally biased region" description="Basic and acidic residues" evidence="16">
    <location>
        <begin position="32"/>
        <end position="43"/>
    </location>
</feature>
<dbReference type="STRING" id="33203.A0A179HQ61"/>
<feature type="compositionally biased region" description="Low complexity" evidence="16">
    <location>
        <begin position="362"/>
        <end position="374"/>
    </location>
</feature>
<evidence type="ECO:0000256" key="6">
    <source>
        <dbReference type="ARBA" id="ARBA00022454"/>
    </source>
</evidence>
<keyword evidence="14" id="KW-0234">DNA repair</keyword>
<evidence type="ECO:0000256" key="7">
    <source>
        <dbReference type="ARBA" id="ARBA00022490"/>
    </source>
</evidence>
<keyword evidence="12" id="KW-0779">Telomere</keyword>
<feature type="region of interest" description="Disordered" evidence="16">
    <location>
        <begin position="739"/>
        <end position="878"/>
    </location>
</feature>
<evidence type="ECO:0000256" key="13">
    <source>
        <dbReference type="ARBA" id="ARBA00023125"/>
    </source>
</evidence>
<evidence type="ECO:0000256" key="11">
    <source>
        <dbReference type="ARBA" id="ARBA00022843"/>
    </source>
</evidence>
<feature type="compositionally biased region" description="Polar residues" evidence="16">
    <location>
        <begin position="185"/>
        <end position="198"/>
    </location>
</feature>
<sequence>MSEVASRPSASRGRGSGRGGRGGFAGRGGRRPNGDKSDHKAADDGLGAFDDEGDFADLRKQYGGKTSVIREMFPDWSEVDVLFALQETNGDENEAVARIAEGTISQWGEVSKPKKTTRAKGKDATTSAPAAAEQTSTAGRPARGGRAASEGGRGRGRGSDRGGAARGGRGRSTHAGANGARNKETSQLSVPTEESSAWDNEKPQADKPEPKTAAAEKPTVSTTTSDAPKAAAPQAKTWASMLRQSTAPKPVPAPKEAPAPKPVEPVEPQVTAEPVQPEPEPATEEAEEATPVAQHAEPVQVPAIAQPDASLPPTKDELTETNLEQVVDDSNPPATGTAASTAADSWDPRQSPVSANATPLSAAQQQHQAQRAAASGFATSAIKATAERSTRAPSYQRRVLDQEEAVRMPGNREVDRAAVRFGAFSLNGGEEDVDGEREEPETRAQPPADSPVAHPRASLPPVSQPVAVPEPFSQKPGAAAPTGPAGNVPTGPAAHAQVPQAAVPGAQQYGRFGHGVSQEAAPAAQKPVDPFAQQSTPVTQAPFDSYAAQTSQPPAQQPAGAFSSAPSDYSNYYTANQQERNPYNYYGQQYGAQQGVHGQHDGPPSQQRAFSGYAQADNLSQYPQSGAMHNQPRFGGSGEGQNSGHSTPNPTAQSQQQQPQPQGQQSQQAQQQQATQQPQQQGAPGAQPQSHGQYANYNHPYYTNPYYHQYYSGYGQSNFGPYAGKGGMYGQPYGVSPNAPYDHTSSPGAFGPSSLHRESGLGSGLGDYGRAGSGQAGNQPGLGGSSFGGAHDSYARGASSFQSQGQGFGSQTQPATGGSTDDLKPFGDAKTGSGPSPALGGGPRPGSATNTAPSGQSGLPPPQTSQMGGAYGGYPSHLQGHGLHGSGAYGMGAGAGANQHGNSPYGSYNQGFGSGYYGGQQQQQRGGWGGNYH</sequence>
<evidence type="ECO:0000256" key="16">
    <source>
        <dbReference type="SAM" id="MobiDB-lite"/>
    </source>
</evidence>
<feature type="compositionally biased region" description="Polar residues" evidence="16">
    <location>
        <begin position="848"/>
        <end position="857"/>
    </location>
</feature>
<comment type="similarity">
    <text evidence="4">Belongs to the DEF1 family.</text>
</comment>
<dbReference type="InterPro" id="IPR041803">
    <property type="entry name" value="DEF1_CUE"/>
</dbReference>
<keyword evidence="13" id="KW-0238">DNA-binding</keyword>
<feature type="compositionally biased region" description="Low complexity" evidence="16">
    <location>
        <begin position="650"/>
        <end position="697"/>
    </location>
</feature>
<feature type="compositionally biased region" description="Basic and acidic residues" evidence="16">
    <location>
        <begin position="199"/>
        <end position="210"/>
    </location>
</feature>
<feature type="compositionally biased region" description="Gly residues" evidence="16">
    <location>
        <begin position="761"/>
        <end position="787"/>
    </location>
</feature>
<dbReference type="Pfam" id="PF02845">
    <property type="entry name" value="CUE"/>
    <property type="match status" value="1"/>
</dbReference>
<keyword evidence="6" id="KW-0158">Chromosome</keyword>
<evidence type="ECO:0000256" key="4">
    <source>
        <dbReference type="ARBA" id="ARBA00005491"/>
    </source>
</evidence>
<comment type="caution">
    <text evidence="18">The sequence shown here is derived from an EMBL/GenBank/DDBJ whole genome shotgun (WGS) entry which is preliminary data.</text>
</comment>
<reference evidence="18 19" key="1">
    <citation type="submission" date="2016-02" db="EMBL/GenBank/DDBJ databases">
        <title>Biosynthesis of antibiotic leucinostatins and their inhibition on Phytophthora in bio-control Purpureocillium lilacinum.</title>
        <authorList>
            <person name="Wang G."/>
            <person name="Liu Z."/>
            <person name="Lin R."/>
            <person name="Li E."/>
            <person name="Mao Z."/>
            <person name="Ling J."/>
            <person name="Yin W."/>
            <person name="Xie B."/>
        </authorList>
    </citation>
    <scope>NUCLEOTIDE SEQUENCE [LARGE SCALE GENOMIC DNA]</scope>
    <source>
        <strain evidence="18">PLFJ-1</strain>
    </source>
</reference>
<feature type="compositionally biased region" description="Low complexity" evidence="16">
    <location>
        <begin position="476"/>
        <end position="508"/>
    </location>
</feature>
<evidence type="ECO:0000313" key="18">
    <source>
        <dbReference type="EMBL" id="OAQ91992.1"/>
    </source>
</evidence>
<feature type="compositionally biased region" description="Pro residues" evidence="16">
    <location>
        <begin position="249"/>
        <end position="265"/>
    </location>
</feature>
<accession>A0A179HQ61</accession>
<feature type="region of interest" description="Disordered" evidence="16">
    <location>
        <begin position="1"/>
        <end position="52"/>
    </location>
</feature>